<keyword evidence="4" id="KW-0548">Nucleotidyltransferase</keyword>
<comment type="catalytic activity">
    <reaction evidence="11">
        <text>DNA(n) + a 2'-deoxyribonucleoside 5'-triphosphate = DNA(n+1) + diphosphate</text>
        <dbReference type="Rhea" id="RHEA:22508"/>
        <dbReference type="Rhea" id="RHEA-COMP:17339"/>
        <dbReference type="Rhea" id="RHEA-COMP:17340"/>
        <dbReference type="ChEBI" id="CHEBI:33019"/>
        <dbReference type="ChEBI" id="CHEBI:61560"/>
        <dbReference type="ChEBI" id="CHEBI:173112"/>
        <dbReference type="EC" id="2.7.7.7"/>
    </reaction>
</comment>
<dbReference type="InterPro" id="IPR043502">
    <property type="entry name" value="DNA/RNA_pol_sf"/>
</dbReference>
<dbReference type="InterPro" id="IPR006172">
    <property type="entry name" value="DNA-dir_DNA_pol_B"/>
</dbReference>
<dbReference type="GO" id="GO:0039693">
    <property type="term" value="P:viral DNA genome replication"/>
    <property type="evidence" value="ECO:0007669"/>
    <property type="project" value="UniProtKB-KW"/>
</dbReference>
<dbReference type="GO" id="GO:0000166">
    <property type="term" value="F:nucleotide binding"/>
    <property type="evidence" value="ECO:0007669"/>
    <property type="project" value="InterPro"/>
</dbReference>
<dbReference type="SUPFAM" id="SSF53098">
    <property type="entry name" value="Ribonuclease H-like"/>
    <property type="match status" value="1"/>
</dbReference>
<dbReference type="InterPro" id="IPR012337">
    <property type="entry name" value="RNaseH-like_sf"/>
</dbReference>
<dbReference type="GO" id="GO:0004518">
    <property type="term" value="F:nuclease activity"/>
    <property type="evidence" value="ECO:0007669"/>
    <property type="project" value="UniProtKB-KW"/>
</dbReference>
<evidence type="ECO:0000256" key="8">
    <source>
        <dbReference type="ARBA" id="ARBA00022932"/>
    </source>
</evidence>
<name>A0A6G8R5V3_9CAUD</name>
<dbReference type="Gene3D" id="3.30.420.10">
    <property type="entry name" value="Ribonuclease H-like superfamily/Ribonuclease H"/>
    <property type="match status" value="1"/>
</dbReference>
<dbReference type="EC" id="2.7.7.7" evidence="2"/>
<evidence type="ECO:0000256" key="1">
    <source>
        <dbReference type="ARBA" id="ARBA00005755"/>
    </source>
</evidence>
<dbReference type="InterPro" id="IPR006133">
    <property type="entry name" value="DNA-dir_DNA_pol_B_exonuc"/>
</dbReference>
<dbReference type="InterPro" id="IPR050240">
    <property type="entry name" value="DNA_pol_type-B"/>
</dbReference>
<dbReference type="RefSeq" id="YP_010669133.1">
    <property type="nucleotide sequence ID" value="NC_070959.1"/>
</dbReference>
<dbReference type="InterPro" id="IPR006134">
    <property type="entry name" value="DNA-dir_DNA_pol_B_multi_dom"/>
</dbReference>
<dbReference type="EMBL" id="MT162466">
    <property type="protein sequence ID" value="QIN96753.1"/>
    <property type="molecule type" value="Genomic_DNA"/>
</dbReference>
<keyword evidence="7" id="KW-0378">Hydrolase</keyword>
<dbReference type="GeneID" id="77945287"/>
<protein>
    <recommendedName>
        <fullName evidence="2">DNA-directed DNA polymerase</fullName>
        <ecNumber evidence="2">2.7.7.7</ecNumber>
    </recommendedName>
</protein>
<dbReference type="GO" id="GO:0006260">
    <property type="term" value="P:DNA replication"/>
    <property type="evidence" value="ECO:0007669"/>
    <property type="project" value="UniProtKB-KW"/>
</dbReference>
<comment type="similarity">
    <text evidence="1">Belongs to the DNA polymerase type-B family.</text>
</comment>
<evidence type="ECO:0000256" key="9">
    <source>
        <dbReference type="ARBA" id="ARBA00023109"/>
    </source>
</evidence>
<evidence type="ECO:0000256" key="4">
    <source>
        <dbReference type="ARBA" id="ARBA00022695"/>
    </source>
</evidence>
<evidence type="ECO:0000256" key="7">
    <source>
        <dbReference type="ARBA" id="ARBA00022801"/>
    </source>
</evidence>
<keyword evidence="15" id="KW-1185">Reference proteome</keyword>
<evidence type="ECO:0000256" key="5">
    <source>
        <dbReference type="ARBA" id="ARBA00022705"/>
    </source>
</evidence>
<dbReference type="InterPro" id="IPR036397">
    <property type="entry name" value="RNaseH_sf"/>
</dbReference>
<dbReference type="GO" id="GO:0003887">
    <property type="term" value="F:DNA-directed DNA polymerase activity"/>
    <property type="evidence" value="ECO:0007669"/>
    <property type="project" value="UniProtKB-KW"/>
</dbReference>
<evidence type="ECO:0000256" key="2">
    <source>
        <dbReference type="ARBA" id="ARBA00012417"/>
    </source>
</evidence>
<dbReference type="Gene3D" id="3.30.342.10">
    <property type="entry name" value="DNA Polymerase, chain B, domain 1"/>
    <property type="match status" value="1"/>
</dbReference>
<evidence type="ECO:0000313" key="15">
    <source>
        <dbReference type="Proteomes" id="UP000502617"/>
    </source>
</evidence>
<keyword evidence="10" id="KW-0238">DNA-binding</keyword>
<feature type="domain" description="DNA-directed DNA polymerase family B exonuclease" evidence="13">
    <location>
        <begin position="94"/>
        <end position="268"/>
    </location>
</feature>
<keyword evidence="5" id="KW-0235">DNA replication</keyword>
<keyword evidence="9" id="KW-1194">Viral DNA replication</keyword>
<sequence length="488" mass="57435">MSRFYTFAKQYGNNILVRGWDDTKGGHFDEKVPFRPTMFLPSPKETPYTDLEGNFVAPVQPGTMKETREFIQQYSGISGTKVYGMEKFLYQYLAEDFEGEIDYDPTKIKLWSLDIETASENGFPKPDVAQEEVLLITLKNFNTKRMITFGSRPWERSRDDVDYILLDSEYDLLEAFVAWWETTAPEVITGWNVDLFDITYLCNRIQRVLGEKQLRRLSPWGLVSMREIEQFGRVQQKYNIEGVSILDYLDVYKKFTYTNRENYRLDTIAEIELGQKKLDHSEFDTFKDFYTHGWNKFVDYNMIDVDLVDRLEEKMKLIDLVMLMAYDAHVNYADCFGMVKLWDVIIYNDLRKKNIVLSPIVHSDKKDQFAGAYVKEPVPGPYDWVVSFDLNSLYPSLIRFLNISPETLIERKHPNSNVEKMIRKEADLSTEHDYCVAANGAMYSKDKVGFMPELVTRIYDERRQYKNTMLEKKQELVNIKEEMKRRGL</sequence>
<dbReference type="InterPro" id="IPR023211">
    <property type="entry name" value="DNA_pol_palm_dom_sf"/>
</dbReference>
<organism evidence="14 15">
    <name type="scientific">Synechococcus phage S-N03</name>
    <dbReference type="NCBI Taxonomy" id="2718943"/>
    <lineage>
        <taxon>Viruses</taxon>
        <taxon>Duplodnaviria</taxon>
        <taxon>Heunggongvirae</taxon>
        <taxon>Uroviricota</taxon>
        <taxon>Caudoviricetes</taxon>
        <taxon>Pantevenvirales</taxon>
        <taxon>Kyanoviridae</taxon>
        <taxon>Huanghaivirus</taxon>
        <taxon>Huanghaivirus snothree</taxon>
    </lineage>
</organism>
<dbReference type="PANTHER" id="PTHR10322">
    <property type="entry name" value="DNA POLYMERASE CATALYTIC SUBUNIT"/>
    <property type="match status" value="1"/>
</dbReference>
<dbReference type="GO" id="GO:0016787">
    <property type="term" value="F:hydrolase activity"/>
    <property type="evidence" value="ECO:0007669"/>
    <property type="project" value="UniProtKB-KW"/>
</dbReference>
<dbReference type="Pfam" id="PF03104">
    <property type="entry name" value="DNA_pol_B_exo1"/>
    <property type="match status" value="1"/>
</dbReference>
<dbReference type="PANTHER" id="PTHR10322:SF23">
    <property type="entry name" value="DNA POLYMERASE DELTA CATALYTIC SUBUNIT"/>
    <property type="match status" value="1"/>
</dbReference>
<keyword evidence="8" id="KW-0239">DNA-directed DNA polymerase</keyword>
<dbReference type="SUPFAM" id="SSF56672">
    <property type="entry name" value="DNA/RNA polymerases"/>
    <property type="match status" value="1"/>
</dbReference>
<dbReference type="SMART" id="SM00486">
    <property type="entry name" value="POLBc"/>
    <property type="match status" value="1"/>
</dbReference>
<dbReference type="Gene3D" id="3.90.1600.10">
    <property type="entry name" value="Palm domain of DNA polymerase"/>
    <property type="match status" value="1"/>
</dbReference>
<dbReference type="KEGG" id="vg:77945287"/>
<keyword evidence="3" id="KW-0808">Transferase</keyword>
<proteinExistence type="inferred from homology"/>
<evidence type="ECO:0000256" key="3">
    <source>
        <dbReference type="ARBA" id="ARBA00022679"/>
    </source>
</evidence>
<feature type="domain" description="DNA-directed DNA polymerase family B multifunctional" evidence="12">
    <location>
        <begin position="349"/>
        <end position="475"/>
    </location>
</feature>
<dbReference type="Proteomes" id="UP000502617">
    <property type="component" value="Segment"/>
</dbReference>
<evidence type="ECO:0000256" key="10">
    <source>
        <dbReference type="ARBA" id="ARBA00023125"/>
    </source>
</evidence>
<reference evidence="14 15" key="1">
    <citation type="submission" date="2020-03" db="EMBL/GenBank/DDBJ databases">
        <title>The Isolation and Genome Sequence of a Novel Cyanophage S-N03 from the Huanghai Sea, China.</title>
        <authorList>
            <person name="Jiang T."/>
        </authorList>
    </citation>
    <scope>NUCLEOTIDE SEQUENCE [LARGE SCALE GENOMIC DNA]</scope>
</reference>
<accession>A0A6G8R5V3</accession>
<evidence type="ECO:0000259" key="13">
    <source>
        <dbReference type="Pfam" id="PF03104"/>
    </source>
</evidence>
<evidence type="ECO:0000313" key="14">
    <source>
        <dbReference type="EMBL" id="QIN96753.1"/>
    </source>
</evidence>
<evidence type="ECO:0000256" key="11">
    <source>
        <dbReference type="ARBA" id="ARBA00049244"/>
    </source>
</evidence>
<keyword evidence="6" id="KW-0540">Nuclease</keyword>
<evidence type="ECO:0000259" key="12">
    <source>
        <dbReference type="Pfam" id="PF00136"/>
    </source>
</evidence>
<evidence type="ECO:0000256" key="6">
    <source>
        <dbReference type="ARBA" id="ARBA00022722"/>
    </source>
</evidence>
<dbReference type="Pfam" id="PF00136">
    <property type="entry name" value="DNA_pol_B"/>
    <property type="match status" value="1"/>
</dbReference>
<dbReference type="GO" id="GO:0003677">
    <property type="term" value="F:DNA binding"/>
    <property type="evidence" value="ECO:0007669"/>
    <property type="project" value="UniProtKB-KW"/>
</dbReference>